<evidence type="ECO:0000256" key="1">
    <source>
        <dbReference type="ARBA" id="ARBA00023157"/>
    </source>
</evidence>
<name>A0ABQ5RTD0_9CHLO</name>
<gene>
    <name evidence="4" type="ORF">VaNZ11_002655</name>
</gene>
<comment type="caution">
    <text evidence="4">The sequence shown here is derived from an EMBL/GenBank/DDBJ whole genome shotgun (WGS) entry which is preliminary data.</text>
</comment>
<evidence type="ECO:0000313" key="4">
    <source>
        <dbReference type="EMBL" id="GLI60493.1"/>
    </source>
</evidence>
<dbReference type="PANTHER" id="PTHR48071">
    <property type="entry name" value="SRCR DOMAIN-CONTAINING PROTEIN"/>
    <property type="match status" value="1"/>
</dbReference>
<protein>
    <recommendedName>
        <fullName evidence="3">SRCR domain-containing protein</fullName>
    </recommendedName>
</protein>
<organism evidence="4 5">
    <name type="scientific">Volvox africanus</name>
    <dbReference type="NCBI Taxonomy" id="51714"/>
    <lineage>
        <taxon>Eukaryota</taxon>
        <taxon>Viridiplantae</taxon>
        <taxon>Chlorophyta</taxon>
        <taxon>core chlorophytes</taxon>
        <taxon>Chlorophyceae</taxon>
        <taxon>CS clade</taxon>
        <taxon>Chlamydomonadales</taxon>
        <taxon>Volvocaceae</taxon>
        <taxon>Volvox</taxon>
    </lineage>
</organism>
<dbReference type="PRINTS" id="PR00258">
    <property type="entry name" value="SPERACTRCPTR"/>
</dbReference>
<dbReference type="Pfam" id="PF00530">
    <property type="entry name" value="SRCR"/>
    <property type="match status" value="2"/>
</dbReference>
<feature type="domain" description="SRCR" evidence="3">
    <location>
        <begin position="216"/>
        <end position="330"/>
    </location>
</feature>
<feature type="non-terminal residue" evidence="4">
    <location>
        <position position="1"/>
    </location>
</feature>
<evidence type="ECO:0000313" key="5">
    <source>
        <dbReference type="Proteomes" id="UP001165090"/>
    </source>
</evidence>
<feature type="compositionally biased region" description="Pro residues" evidence="2">
    <location>
        <begin position="1"/>
        <end position="35"/>
    </location>
</feature>
<feature type="compositionally biased region" description="Low complexity" evidence="2">
    <location>
        <begin position="36"/>
        <end position="52"/>
    </location>
</feature>
<accession>A0ABQ5RTD0</accession>
<evidence type="ECO:0000256" key="2">
    <source>
        <dbReference type="SAM" id="MobiDB-lite"/>
    </source>
</evidence>
<feature type="compositionally biased region" description="Pro residues" evidence="2">
    <location>
        <begin position="53"/>
        <end position="70"/>
    </location>
</feature>
<dbReference type="PRINTS" id="PR01217">
    <property type="entry name" value="PRICHEXTENSN"/>
</dbReference>
<sequence length="337" mass="35708">FPPPRPPPSPPSLPPPPRLPPSPRAPTPSPPPPRPSRTVLPFASSRPSLSPSPFLPPPTPTPPLPPQPPPVDDDRCEYIGDVRLVGGQSRSSGMLQYCGDDGSGIPKWGSVCGGGFKVSEARAVCRQLGYKDGFPILTSYKPTYGANGQYYTFLPNSPLMPIMLNGLQCPTDAPDLSFCNAKTTPPCTHDDDVAVVCLNYLRPSARRYICNNLGGVRLVAGRTPAEGTLQICRAGVWGTVCSDGWDDADATVVCRQLGYVQGWAVGPTGRTLMDATIGPFPQGPPDMRVWLSQVDCRGTDTNLDSCPNGGHVAVKLSCLDHSRDAGAFCSNVTSSSG</sequence>
<dbReference type="Gene3D" id="3.10.250.10">
    <property type="entry name" value="SRCR-like domain"/>
    <property type="match status" value="2"/>
</dbReference>
<dbReference type="InterPro" id="IPR001190">
    <property type="entry name" value="SRCR"/>
</dbReference>
<dbReference type="InterPro" id="IPR036772">
    <property type="entry name" value="SRCR-like_dom_sf"/>
</dbReference>
<feature type="region of interest" description="Disordered" evidence="2">
    <location>
        <begin position="1"/>
        <end position="75"/>
    </location>
</feature>
<dbReference type="Proteomes" id="UP001165090">
    <property type="component" value="Unassembled WGS sequence"/>
</dbReference>
<keyword evidence="1" id="KW-1015">Disulfide bond</keyword>
<dbReference type="EMBL" id="BSDZ01000008">
    <property type="protein sequence ID" value="GLI60493.1"/>
    <property type="molecule type" value="Genomic_DNA"/>
</dbReference>
<dbReference type="SMART" id="SM00202">
    <property type="entry name" value="SR"/>
    <property type="match status" value="2"/>
</dbReference>
<dbReference type="PROSITE" id="PS00420">
    <property type="entry name" value="SRCR_1"/>
    <property type="match status" value="1"/>
</dbReference>
<keyword evidence="5" id="KW-1185">Reference proteome</keyword>
<reference evidence="4 5" key="1">
    <citation type="journal article" date="2023" name="IScience">
        <title>Expanded male sex-determining region conserved during the evolution of homothallism in the green alga Volvox.</title>
        <authorList>
            <person name="Yamamoto K."/>
            <person name="Matsuzaki R."/>
            <person name="Mahakham W."/>
            <person name="Heman W."/>
            <person name="Sekimoto H."/>
            <person name="Kawachi M."/>
            <person name="Minakuchi Y."/>
            <person name="Toyoda A."/>
            <person name="Nozaki H."/>
        </authorList>
    </citation>
    <scope>NUCLEOTIDE SEQUENCE [LARGE SCALE GENOMIC DNA]</scope>
    <source>
        <strain evidence="4 5">NIES-4468</strain>
    </source>
</reference>
<dbReference type="PANTHER" id="PTHR48071:SF18">
    <property type="entry name" value="DELETED IN MALIGNANT BRAIN TUMORS 1 PROTEIN-RELATED"/>
    <property type="match status" value="1"/>
</dbReference>
<proteinExistence type="predicted"/>
<dbReference type="SUPFAM" id="SSF56487">
    <property type="entry name" value="SRCR-like"/>
    <property type="match status" value="2"/>
</dbReference>
<feature type="domain" description="SRCR" evidence="3">
    <location>
        <begin position="82"/>
        <end position="198"/>
    </location>
</feature>
<evidence type="ECO:0000259" key="3">
    <source>
        <dbReference type="PROSITE" id="PS50287"/>
    </source>
</evidence>
<dbReference type="PROSITE" id="PS50287">
    <property type="entry name" value="SRCR_2"/>
    <property type="match status" value="2"/>
</dbReference>